<dbReference type="GO" id="GO:0003677">
    <property type="term" value="F:DNA binding"/>
    <property type="evidence" value="ECO:0007669"/>
    <property type="project" value="InterPro"/>
</dbReference>
<dbReference type="Gene3D" id="1.10.10.10">
    <property type="entry name" value="Winged helix-like DNA-binding domain superfamily/Winged helix DNA-binding domain"/>
    <property type="match status" value="1"/>
</dbReference>
<proteinExistence type="predicted"/>
<dbReference type="RefSeq" id="WP_015064290.1">
    <property type="nucleotide sequence ID" value="NC_019382.1"/>
</dbReference>
<evidence type="ECO:0000259" key="1">
    <source>
        <dbReference type="PROSITE" id="PS50043"/>
    </source>
</evidence>
<dbReference type="Proteomes" id="UP000007564">
    <property type="component" value="Chromosome"/>
</dbReference>
<protein>
    <submittedName>
        <fullName evidence="2">Putative LuxR-family transcriptional regulator</fullName>
    </submittedName>
</protein>
<feature type="domain" description="HTH luxR-type" evidence="1">
    <location>
        <begin position="310"/>
        <end position="375"/>
    </location>
</feature>
<accession>A0A0C6P5T7</accession>
<dbReference type="PRINTS" id="PR00038">
    <property type="entry name" value="HTHLUXR"/>
</dbReference>
<dbReference type="SUPFAM" id="SSF55781">
    <property type="entry name" value="GAF domain-like"/>
    <property type="match status" value="1"/>
</dbReference>
<dbReference type="KEGG" id="bbh:BN112_2053"/>
<dbReference type="PROSITE" id="PS50043">
    <property type="entry name" value="HTH_LUXR_2"/>
    <property type="match status" value="1"/>
</dbReference>
<dbReference type="EMBL" id="HE965806">
    <property type="protein sequence ID" value="CCJ53970.1"/>
    <property type="molecule type" value="Genomic_DNA"/>
</dbReference>
<dbReference type="CDD" id="cd06170">
    <property type="entry name" value="LuxR_C_like"/>
    <property type="match status" value="1"/>
</dbReference>
<gene>
    <name evidence="2" type="ORF">BN112_2053</name>
</gene>
<dbReference type="Pfam" id="PF00196">
    <property type="entry name" value="GerE"/>
    <property type="match status" value="1"/>
</dbReference>
<dbReference type="HOGENOM" id="CLU_037939_3_0_4"/>
<dbReference type="GO" id="GO:0006355">
    <property type="term" value="P:regulation of DNA-templated transcription"/>
    <property type="evidence" value="ECO:0007669"/>
    <property type="project" value="InterPro"/>
</dbReference>
<organism evidence="2 3">
    <name type="scientific">Bordetella bronchiseptica 253</name>
    <dbReference type="NCBI Taxonomy" id="568707"/>
    <lineage>
        <taxon>Bacteria</taxon>
        <taxon>Pseudomonadati</taxon>
        <taxon>Pseudomonadota</taxon>
        <taxon>Betaproteobacteria</taxon>
        <taxon>Burkholderiales</taxon>
        <taxon>Alcaligenaceae</taxon>
        <taxon>Bordetella</taxon>
    </lineage>
</organism>
<evidence type="ECO:0000313" key="3">
    <source>
        <dbReference type="Proteomes" id="UP000007564"/>
    </source>
</evidence>
<dbReference type="InterPro" id="IPR016032">
    <property type="entry name" value="Sig_transdc_resp-reg_C-effctor"/>
</dbReference>
<dbReference type="InterPro" id="IPR000792">
    <property type="entry name" value="Tscrpt_reg_LuxR_C"/>
</dbReference>
<reference evidence="2 3" key="1">
    <citation type="journal article" date="2012" name="BMC Genomics">
        <title>Comparative genomics of the classical Bordetella subspecies: the evolution and exchange of virulence-associated diversity amongst closely related pathogens.</title>
        <authorList>
            <person name="Park J."/>
            <person name="Zhang Y."/>
            <person name="Buboltz A.M."/>
            <person name="Zhang X."/>
            <person name="Schuster S.C."/>
            <person name="Ahuja U."/>
            <person name="Liu M."/>
            <person name="Miller J.F."/>
            <person name="Sebaihia M."/>
            <person name="Bentley S.D."/>
            <person name="Parkhill J."/>
            <person name="Harvill E.T."/>
        </authorList>
    </citation>
    <scope>NUCLEOTIDE SEQUENCE [LARGE SCALE GENOMIC DNA]</scope>
    <source>
        <strain evidence="2 3">253</strain>
    </source>
</reference>
<sequence length="376" mass="41593">MDARPAAAAAAQTEDRLLHALYGTLNDDTQWQQVLAALCRRFATRAAALAHYDFDAGAGRILYQAPADGPLQAIYDQGRPLNPWFLSKAPYLPGRILDSPELIAPEDFLQTDFYREILRPHGLFHRLCGVLARQRNHVWYLVLHRRKEQMPFDGADRARLRTLMPHLMTVFEVRARCAAQARLASLLARVVQAYLPPVLVLDRDGAVLHGEVAADALPAQLRLVDGRLTARDAALQKPLRERIHRMAEAALAGRPGRASLALDEADGAAPIQLTLCALGPDTNAQGGQAGALVGLLISDPGQDARQAMRRFADHFALSPAEEKVSALILQGMTPARVARSLHISEHTVRSHLKQIFRKTNTHRQAELMSLRERADY</sequence>
<dbReference type="OrthoDB" id="5497412at2"/>
<name>A0A0C6P5T7_BORBO</name>
<dbReference type="AlphaFoldDB" id="A0A0C6P5T7"/>
<dbReference type="InterPro" id="IPR036388">
    <property type="entry name" value="WH-like_DNA-bd_sf"/>
</dbReference>
<dbReference type="SMART" id="SM00421">
    <property type="entry name" value="HTH_LUXR"/>
    <property type="match status" value="1"/>
</dbReference>
<dbReference type="SUPFAM" id="SSF46894">
    <property type="entry name" value="C-terminal effector domain of the bipartite response regulators"/>
    <property type="match status" value="1"/>
</dbReference>
<evidence type="ECO:0000313" key="2">
    <source>
        <dbReference type="EMBL" id="CCJ53970.1"/>
    </source>
</evidence>